<protein>
    <submittedName>
        <fullName evidence="6">Tetratricopeptide repeat protein</fullName>
    </submittedName>
</protein>
<feature type="repeat" description="TPR" evidence="3">
    <location>
        <begin position="73"/>
        <end position="106"/>
    </location>
</feature>
<evidence type="ECO:0000256" key="4">
    <source>
        <dbReference type="SAM" id="MobiDB-lite"/>
    </source>
</evidence>
<evidence type="ECO:0000256" key="1">
    <source>
        <dbReference type="ARBA" id="ARBA00022737"/>
    </source>
</evidence>
<dbReference type="SMART" id="SM00028">
    <property type="entry name" value="TPR"/>
    <property type="match status" value="2"/>
</dbReference>
<dbReference type="InterPro" id="IPR011990">
    <property type="entry name" value="TPR-like_helical_dom_sf"/>
</dbReference>
<keyword evidence="5" id="KW-1133">Transmembrane helix</keyword>
<dbReference type="EMBL" id="VFMN01000001">
    <property type="protein sequence ID" value="TQJ08702.1"/>
    <property type="molecule type" value="Genomic_DNA"/>
</dbReference>
<keyword evidence="2 3" id="KW-0802">TPR repeat</keyword>
<dbReference type="InterPro" id="IPR051012">
    <property type="entry name" value="CellSynth/LPSAsmb/PSIAsmb"/>
</dbReference>
<dbReference type="InterPro" id="IPR019734">
    <property type="entry name" value="TPR_rpt"/>
</dbReference>
<feature type="region of interest" description="Disordered" evidence="4">
    <location>
        <begin position="204"/>
        <end position="233"/>
    </location>
</feature>
<dbReference type="RefSeq" id="WP_170185611.1">
    <property type="nucleotide sequence ID" value="NZ_BAAAPR010000004.1"/>
</dbReference>
<feature type="transmembrane region" description="Helical" evidence="5">
    <location>
        <begin position="263"/>
        <end position="282"/>
    </location>
</feature>
<reference evidence="6 7" key="1">
    <citation type="submission" date="2019-06" db="EMBL/GenBank/DDBJ databases">
        <title>Sequencing the genomes of 1000 actinobacteria strains.</title>
        <authorList>
            <person name="Klenk H.-P."/>
        </authorList>
    </citation>
    <scope>NUCLEOTIDE SEQUENCE [LARGE SCALE GENOMIC DNA]</scope>
    <source>
        <strain evidence="6 7">DSM 18607</strain>
    </source>
</reference>
<evidence type="ECO:0000313" key="7">
    <source>
        <dbReference type="Proteomes" id="UP000317893"/>
    </source>
</evidence>
<dbReference type="SUPFAM" id="SSF48452">
    <property type="entry name" value="TPR-like"/>
    <property type="match status" value="1"/>
</dbReference>
<feature type="transmembrane region" description="Helical" evidence="5">
    <location>
        <begin position="294"/>
        <end position="312"/>
    </location>
</feature>
<dbReference type="PROSITE" id="PS50005">
    <property type="entry name" value="TPR"/>
    <property type="match status" value="1"/>
</dbReference>
<comment type="caution">
    <text evidence="6">The sequence shown here is derived from an EMBL/GenBank/DDBJ whole genome shotgun (WGS) entry which is preliminary data.</text>
</comment>
<dbReference type="PANTHER" id="PTHR45586:SF1">
    <property type="entry name" value="LIPOPOLYSACCHARIDE ASSEMBLY PROTEIN B"/>
    <property type="match status" value="1"/>
</dbReference>
<keyword evidence="1" id="KW-0677">Repeat</keyword>
<dbReference type="AlphaFoldDB" id="A0A542E030"/>
<evidence type="ECO:0000256" key="5">
    <source>
        <dbReference type="SAM" id="Phobius"/>
    </source>
</evidence>
<dbReference type="Proteomes" id="UP000317893">
    <property type="component" value="Unassembled WGS sequence"/>
</dbReference>
<evidence type="ECO:0000256" key="2">
    <source>
        <dbReference type="ARBA" id="ARBA00022803"/>
    </source>
</evidence>
<dbReference type="Gene3D" id="1.25.40.10">
    <property type="entry name" value="Tetratricopeptide repeat domain"/>
    <property type="match status" value="1"/>
</dbReference>
<dbReference type="PANTHER" id="PTHR45586">
    <property type="entry name" value="TPR REPEAT-CONTAINING PROTEIN PA4667"/>
    <property type="match status" value="1"/>
</dbReference>
<feature type="transmembrane region" description="Helical" evidence="5">
    <location>
        <begin position="318"/>
        <end position="335"/>
    </location>
</feature>
<sequence length="343" mass="35489">MTREADAQAQRAGTLNDMGRHAEALAVVGPALLDHPGHVELLVQAALALDATGQWADAVAHGREAVRLSPDDVRAWRLLAHVLTRTGALDEAHAAARAALALAPHDPFSLLALSQVETARGRRATAVEAAEGALGLAPGLDAAHLQLATALTTGRRRPSGRTQRRAEQHVREVLRDHPHDPQVLAELARVQALRRFRMGVPDLALGRPRRPRVPDADRHRPPLPTGPARPSTGHRLVGLAHALALLALVGLSSPGLATGRTGVGLAIGSASVAGLLAGLAAGRPRTDGGIGPDVATVLVGVDVLALTAAALLSPGPAPTVLLGLPMLAGLLLTFIEGRVRRPG</sequence>
<organism evidence="6 7">
    <name type="scientific">Lapillicoccus jejuensis</name>
    <dbReference type="NCBI Taxonomy" id="402171"/>
    <lineage>
        <taxon>Bacteria</taxon>
        <taxon>Bacillati</taxon>
        <taxon>Actinomycetota</taxon>
        <taxon>Actinomycetes</taxon>
        <taxon>Micrococcales</taxon>
        <taxon>Intrasporangiaceae</taxon>
        <taxon>Lapillicoccus</taxon>
    </lineage>
</organism>
<keyword evidence="5" id="KW-0472">Membrane</keyword>
<proteinExistence type="predicted"/>
<accession>A0A542E030</accession>
<evidence type="ECO:0000313" key="6">
    <source>
        <dbReference type="EMBL" id="TQJ08702.1"/>
    </source>
</evidence>
<keyword evidence="5" id="KW-0812">Transmembrane</keyword>
<gene>
    <name evidence="6" type="ORF">FB458_1794</name>
</gene>
<name>A0A542E030_9MICO</name>
<feature type="transmembrane region" description="Helical" evidence="5">
    <location>
        <begin position="236"/>
        <end position="257"/>
    </location>
</feature>
<evidence type="ECO:0000256" key="3">
    <source>
        <dbReference type="PROSITE-ProRule" id="PRU00339"/>
    </source>
</evidence>
<keyword evidence="7" id="KW-1185">Reference proteome</keyword>
<dbReference type="Pfam" id="PF13432">
    <property type="entry name" value="TPR_16"/>
    <property type="match status" value="1"/>
</dbReference>